<protein>
    <submittedName>
        <fullName evidence="1">Uncharacterized protein</fullName>
    </submittedName>
</protein>
<name>A0A1V1P5Q2_9BACT</name>
<accession>A0A1V1P5Q2</accession>
<evidence type="ECO:0000313" key="2">
    <source>
        <dbReference type="Proteomes" id="UP000189670"/>
    </source>
</evidence>
<dbReference type="AlphaFoldDB" id="A0A1V1P5Q2"/>
<gene>
    <name evidence="1" type="ORF">OMM_09025</name>
</gene>
<reference evidence="2" key="1">
    <citation type="submission" date="2012-11" db="EMBL/GenBank/DDBJ databases">
        <authorList>
            <person name="Lucero-Rivera Y.E."/>
            <person name="Tovar-Ramirez D."/>
        </authorList>
    </citation>
    <scope>NUCLEOTIDE SEQUENCE [LARGE SCALE GENOMIC DNA]</scope>
    <source>
        <strain evidence="2">Araruama</strain>
    </source>
</reference>
<organism evidence="1 2">
    <name type="scientific">Candidatus Magnetoglobus multicellularis str. Araruama</name>
    <dbReference type="NCBI Taxonomy" id="890399"/>
    <lineage>
        <taxon>Bacteria</taxon>
        <taxon>Pseudomonadati</taxon>
        <taxon>Thermodesulfobacteriota</taxon>
        <taxon>Desulfobacteria</taxon>
        <taxon>Desulfobacterales</taxon>
        <taxon>Desulfobacteraceae</taxon>
        <taxon>Candidatus Magnetoglobus</taxon>
    </lineage>
</organism>
<comment type="caution">
    <text evidence="1">The sequence shown here is derived from an EMBL/GenBank/DDBJ whole genome shotgun (WGS) entry which is preliminary data.</text>
</comment>
<proteinExistence type="predicted"/>
<dbReference type="Proteomes" id="UP000189670">
    <property type="component" value="Unassembled WGS sequence"/>
</dbReference>
<dbReference type="EMBL" id="ATBP01000476">
    <property type="protein sequence ID" value="ETR70151.1"/>
    <property type="molecule type" value="Genomic_DNA"/>
</dbReference>
<sequence>MQKYKILAEGQNYHIKIEKNIQKFGFFTTRYIESINLSDAKTRAINLLNNELQEISLNDKADPPIIRIDECTEIESFDDCKVPGSGFTWYKDEDSKT</sequence>
<evidence type="ECO:0000313" key="1">
    <source>
        <dbReference type="EMBL" id="ETR70151.1"/>
    </source>
</evidence>